<feature type="domain" description="Integrase zinc-binding" evidence="1">
    <location>
        <begin position="41"/>
        <end position="98"/>
    </location>
</feature>
<comment type="caution">
    <text evidence="2">The sequence shown here is derived from an EMBL/GenBank/DDBJ whole genome shotgun (WGS) entry which is preliminary data.</text>
</comment>
<evidence type="ECO:0000259" key="1">
    <source>
        <dbReference type="Pfam" id="PF17921"/>
    </source>
</evidence>
<dbReference type="FunFam" id="1.10.340.70:FF:000001">
    <property type="entry name" value="Retrovirus-related Pol polyprotein from transposon gypsy-like Protein"/>
    <property type="match status" value="1"/>
</dbReference>
<protein>
    <recommendedName>
        <fullName evidence="1">Integrase zinc-binding domain-containing protein</fullName>
    </recommendedName>
</protein>
<dbReference type="Gene3D" id="1.10.340.70">
    <property type="match status" value="1"/>
</dbReference>
<dbReference type="Pfam" id="PF17921">
    <property type="entry name" value="Integrase_H2C2"/>
    <property type="match status" value="1"/>
</dbReference>
<dbReference type="Proteomes" id="UP000735302">
    <property type="component" value="Unassembled WGS sequence"/>
</dbReference>
<name>A0AAV4A6G0_9GAST</name>
<evidence type="ECO:0000313" key="2">
    <source>
        <dbReference type="EMBL" id="GFO02427.1"/>
    </source>
</evidence>
<keyword evidence="3" id="KW-1185">Reference proteome</keyword>
<reference evidence="2 3" key="1">
    <citation type="journal article" date="2021" name="Elife">
        <title>Chloroplast acquisition without the gene transfer in kleptoplastic sea slugs, Plakobranchus ocellatus.</title>
        <authorList>
            <person name="Maeda T."/>
            <person name="Takahashi S."/>
            <person name="Yoshida T."/>
            <person name="Shimamura S."/>
            <person name="Takaki Y."/>
            <person name="Nagai Y."/>
            <person name="Toyoda A."/>
            <person name="Suzuki Y."/>
            <person name="Arimoto A."/>
            <person name="Ishii H."/>
            <person name="Satoh N."/>
            <person name="Nishiyama T."/>
            <person name="Hasebe M."/>
            <person name="Maruyama T."/>
            <person name="Minagawa J."/>
            <person name="Obokata J."/>
            <person name="Shigenobu S."/>
        </authorList>
    </citation>
    <scope>NUCLEOTIDE SEQUENCE [LARGE SCALE GENOMIC DNA]</scope>
</reference>
<accession>A0AAV4A6G0</accession>
<proteinExistence type="predicted"/>
<sequence length="120" mass="13907">MMDWLQGEEPDEGILALASPPLKHMWMNRADPEDRGLQMVVPQHLQEEVLRLGHDVPTAGHQGINCTKERLQPYWWYRCGSHIRVYVNTCGICNSMKKSVRHLGIPCHYTIQDVRWKGCI</sequence>
<dbReference type="InterPro" id="IPR041588">
    <property type="entry name" value="Integrase_H2C2"/>
</dbReference>
<dbReference type="AlphaFoldDB" id="A0AAV4A6G0"/>
<organism evidence="2 3">
    <name type="scientific">Plakobranchus ocellatus</name>
    <dbReference type="NCBI Taxonomy" id="259542"/>
    <lineage>
        <taxon>Eukaryota</taxon>
        <taxon>Metazoa</taxon>
        <taxon>Spiralia</taxon>
        <taxon>Lophotrochozoa</taxon>
        <taxon>Mollusca</taxon>
        <taxon>Gastropoda</taxon>
        <taxon>Heterobranchia</taxon>
        <taxon>Euthyneura</taxon>
        <taxon>Panpulmonata</taxon>
        <taxon>Sacoglossa</taxon>
        <taxon>Placobranchoidea</taxon>
        <taxon>Plakobranchidae</taxon>
        <taxon>Plakobranchus</taxon>
    </lineage>
</organism>
<gene>
    <name evidence="2" type="ORF">PoB_002893200</name>
</gene>
<evidence type="ECO:0000313" key="3">
    <source>
        <dbReference type="Proteomes" id="UP000735302"/>
    </source>
</evidence>
<dbReference type="EMBL" id="BLXT01003580">
    <property type="protein sequence ID" value="GFO02427.1"/>
    <property type="molecule type" value="Genomic_DNA"/>
</dbReference>